<evidence type="ECO:0000313" key="6">
    <source>
        <dbReference type="Proteomes" id="UP000198287"/>
    </source>
</evidence>
<feature type="compositionally biased region" description="Acidic residues" evidence="3">
    <location>
        <begin position="455"/>
        <end position="467"/>
    </location>
</feature>
<dbReference type="Pfam" id="PF05764">
    <property type="entry name" value="YL1"/>
    <property type="match status" value="1"/>
</dbReference>
<sequence>MSLARGRERRSGAGARMARLINEEEEDEFYATTYGGFEETEDDNEYKQEKEEDDVVDSDFDIDEDDERISDGDDEDKPKRAKRLVTKAYKEPTTKRSGPKKKVVTQKKVKFEKRKREEVDASETDESESKSPKGKSPSKKKRKVVYEDDDDDDDFDDLFIPKKENDDEDKSDDYDNLFIPAPYDPSSKKNKATAKQEKDKSPAKSVAGTSFSPLRKAVRTSTTLKSVETKKRVQERQKEEDKRKKLWRERQVDEIKYTQEELFQEAKITEKINLEFLENFKRMELEKKKAKPFKKGPIVPMVRYHSSLMKRYKPKEEFENKNVEMLADSKRIKRKDDVYERTFVSFSHVPMAKDTFAQFKRTRKRMPPKLCTLTKIKTPYFDPVLRSPYYNADIFKVLRAAYNRMIFLRGDRRNKFVRRYCEWLERMHPQIYNRGNLATNKTLAAQIGSASTEQQSDDNDGEAEEEATTSTSTAVVKAKGVTPADSDSSDSTPSPEKKKKPVSKGNPGGIKASTRTNLRKSASNQISNGPDEKHRPAGSSAAGHKGSKFGRLPVRSTYRPPASRVRPLPNVIVKPVPALPPPTAVKQTKPRVMAKPKVKVAQVAAATTDRKMLITSSTLVTAPATASTPNIQMNAGINSNQPAPIRTYGSKSKIVPFLAENTILASGGGDLTLSLPSTTTTPATPTPVEIPTLSAAATTIIQPNSTMPTLSNPPKQVVFSGRNIARSLMVQTPVQSILSNQQNQKSTPILIRSLNPTQIQQTQSGGAGGTTTAVIQTSSGGIQIPTSGMQFTVGPGGSPGFALVNIRGGLGGIPTVLRGNVTQSFTGSQVVRFLQQSGLLLQQQPMAGGQAGQGGISTVNTTLPLTVRLPVSAVQTVQSSGQQGSGTAGQVVTMTSSSAAVCSTASAIVAANNTVRLAARSGVTGVTQFQLVSRSPNTIVSTGSGGTVTSTSTAVARTPIPAVGISMAGNRVVKPGTVTTASGIRAATMTASQLRSALAGGTHAVIRAQGNIGNITTLRTATGQNIAGNVRVSIPTSGGGMTRAILTQGSSPRTASGMLRPVTIATAGMRPLNATVRATVSGGQVWQTQTVSGGTTGTRLVTVPVTGVRPTASSMVANNPGVRIARRPLPPGTTTTTVLMPVARMQQQQQHILNPSPANVNVTNNTQLQQPQTQQIVVTSSVVDSVTSTPLTASGGGSDVNVIASNSANFGSNESQTPSSGGQ</sequence>
<organism evidence="5 6">
    <name type="scientific">Folsomia candida</name>
    <name type="common">Springtail</name>
    <dbReference type="NCBI Taxonomy" id="158441"/>
    <lineage>
        <taxon>Eukaryota</taxon>
        <taxon>Metazoa</taxon>
        <taxon>Ecdysozoa</taxon>
        <taxon>Arthropoda</taxon>
        <taxon>Hexapoda</taxon>
        <taxon>Collembola</taxon>
        <taxon>Entomobryomorpha</taxon>
        <taxon>Isotomoidea</taxon>
        <taxon>Isotomidae</taxon>
        <taxon>Proisotominae</taxon>
        <taxon>Folsomia</taxon>
    </lineage>
</organism>
<dbReference type="PANTHER" id="PTHR13275">
    <property type="entry name" value="YL-1 PROTEIN TRANSCRIPTION FACTOR-LIKE 1"/>
    <property type="match status" value="1"/>
</dbReference>
<dbReference type="EMBL" id="LNIX01000021">
    <property type="protein sequence ID" value="OXA43724.1"/>
    <property type="molecule type" value="Genomic_DNA"/>
</dbReference>
<dbReference type="Proteomes" id="UP000198287">
    <property type="component" value="Unassembled WGS sequence"/>
</dbReference>
<feature type="compositionally biased region" description="Acidic residues" evidence="3">
    <location>
        <begin position="147"/>
        <end position="157"/>
    </location>
</feature>
<dbReference type="PANTHER" id="PTHR13275:SF4">
    <property type="entry name" value="VACUOLAR PROTEIN SORTING-ASSOCIATED PROTEIN 72 HOMOLOG"/>
    <property type="match status" value="1"/>
</dbReference>
<gene>
    <name evidence="5" type="ORF">Fcan01_21555</name>
</gene>
<protein>
    <recommendedName>
        <fullName evidence="2">Vacuolar protein sorting-associated protein 72 homolog</fullName>
    </recommendedName>
</protein>
<feature type="compositionally biased region" description="Basic residues" evidence="3">
    <location>
        <begin position="97"/>
        <end position="113"/>
    </location>
</feature>
<dbReference type="SMART" id="SM00993">
    <property type="entry name" value="YL1_C"/>
    <property type="match status" value="1"/>
</dbReference>
<dbReference type="GO" id="GO:0005634">
    <property type="term" value="C:nucleus"/>
    <property type="evidence" value="ECO:0007669"/>
    <property type="project" value="TreeGrafter"/>
</dbReference>
<feature type="compositionally biased region" description="Polar residues" evidence="3">
    <location>
        <begin position="513"/>
        <end position="528"/>
    </location>
</feature>
<feature type="compositionally biased region" description="Basic residues" evidence="3">
    <location>
        <begin position="132"/>
        <end position="143"/>
    </location>
</feature>
<proteinExistence type="inferred from homology"/>
<feature type="compositionally biased region" description="Low complexity" evidence="3">
    <location>
        <begin position="468"/>
        <end position="494"/>
    </location>
</feature>
<accession>A0A226DFU3</accession>
<name>A0A226DFU3_FOLCA</name>
<feature type="compositionally biased region" description="Basic and acidic residues" evidence="3">
    <location>
        <begin position="1"/>
        <end position="11"/>
    </location>
</feature>
<evidence type="ECO:0000259" key="4">
    <source>
        <dbReference type="SMART" id="SM00993"/>
    </source>
</evidence>
<evidence type="ECO:0000313" key="5">
    <source>
        <dbReference type="EMBL" id="OXA43724.1"/>
    </source>
</evidence>
<feature type="region of interest" description="Disordered" evidence="3">
    <location>
        <begin position="446"/>
        <end position="565"/>
    </location>
</feature>
<feature type="compositionally biased region" description="Acidic residues" evidence="3">
    <location>
        <begin position="51"/>
        <end position="75"/>
    </location>
</feature>
<evidence type="ECO:0000256" key="3">
    <source>
        <dbReference type="SAM" id="MobiDB-lite"/>
    </source>
</evidence>
<evidence type="ECO:0000256" key="2">
    <source>
        <dbReference type="ARBA" id="ARBA00020000"/>
    </source>
</evidence>
<dbReference type="STRING" id="158441.A0A226DFU3"/>
<feature type="compositionally biased region" description="Basic and acidic residues" evidence="3">
    <location>
        <begin position="227"/>
        <end position="245"/>
    </location>
</feature>
<feature type="domain" description="Vps72/YL1 C-terminal" evidence="4">
    <location>
        <begin position="369"/>
        <end position="398"/>
    </location>
</feature>
<dbReference type="AlphaFoldDB" id="A0A226DFU3"/>
<comment type="similarity">
    <text evidence="1">Belongs to the VPS72/YL1 family.</text>
</comment>
<dbReference type="InterPro" id="IPR046757">
    <property type="entry name" value="YL1_N"/>
</dbReference>
<feature type="compositionally biased region" description="Acidic residues" evidence="3">
    <location>
        <begin position="166"/>
        <end position="175"/>
    </location>
</feature>
<feature type="region of interest" description="Disordered" evidence="3">
    <location>
        <begin position="1"/>
        <end position="245"/>
    </location>
</feature>
<keyword evidence="6" id="KW-1185">Reference proteome</keyword>
<dbReference type="OrthoDB" id="78296at2759"/>
<dbReference type="OMA" id="CEWLERM"/>
<evidence type="ECO:0000256" key="1">
    <source>
        <dbReference type="ARBA" id="ARBA00006832"/>
    </source>
</evidence>
<dbReference type="InterPro" id="IPR013272">
    <property type="entry name" value="Vps72/YL1_C"/>
</dbReference>
<comment type="caution">
    <text evidence="5">The sequence shown here is derived from an EMBL/GenBank/DDBJ whole genome shotgun (WGS) entry which is preliminary data.</text>
</comment>
<reference evidence="5 6" key="1">
    <citation type="submission" date="2015-12" db="EMBL/GenBank/DDBJ databases">
        <title>The genome of Folsomia candida.</title>
        <authorList>
            <person name="Faddeeva A."/>
            <person name="Derks M.F."/>
            <person name="Anvar Y."/>
            <person name="Smit S."/>
            <person name="Van Straalen N."/>
            <person name="Roelofs D."/>
        </authorList>
    </citation>
    <scope>NUCLEOTIDE SEQUENCE [LARGE SCALE GENOMIC DNA]</scope>
    <source>
        <strain evidence="5 6">VU population</strain>
        <tissue evidence="5">Whole body</tissue>
    </source>
</reference>